<sequence length="114" mass="12820">MTAKNCSQCNESFGCGAGTGNCWCISFPPIMAPTSEEDCYCPSCLSEAINQKIDSLVREKGMEEFQKFVEPHRTQTKLVKNVDYTINDGLYVFSKWYLIKQGDCCNNGCKNCPY</sequence>
<dbReference type="STRING" id="1125411.W908_05730"/>
<keyword evidence="2" id="KW-1185">Reference proteome</keyword>
<dbReference type="AlphaFoldDB" id="A0A0M5KWB1"/>
<gene>
    <name evidence="1" type="ORF">W908_05730</name>
</gene>
<name>A0A0M5KWB1_9GAMM</name>
<evidence type="ECO:0000313" key="2">
    <source>
        <dbReference type="Proteomes" id="UP000068905"/>
    </source>
</evidence>
<dbReference type="KEGG" id="tsn:W908_05730"/>
<dbReference type="Pfam" id="PF17653">
    <property type="entry name" value="DUF5522"/>
    <property type="match status" value="1"/>
</dbReference>
<dbReference type="InterPro" id="IPR040807">
    <property type="entry name" value="DUF5522"/>
</dbReference>
<dbReference type="EMBL" id="CP006911">
    <property type="protein sequence ID" value="ALE02086.1"/>
    <property type="molecule type" value="Genomic_DNA"/>
</dbReference>
<dbReference type="Proteomes" id="UP000068905">
    <property type="component" value="Chromosome"/>
</dbReference>
<reference evidence="1 2" key="1">
    <citation type="journal article" date="2015" name="Genome Announc.">
        <title>Genome Sequence of 'Candidatus Thioglobus singularis' Strain PS1, a Mixotroph from the SUP05 Clade of Marine Gammaproteobacteria.</title>
        <authorList>
            <person name="Marshall K.T."/>
            <person name="Morris R.M."/>
        </authorList>
    </citation>
    <scope>NUCLEOTIDE SEQUENCE [LARGE SCALE GENOMIC DNA]</scope>
    <source>
        <strain evidence="1 2">PS1</strain>
    </source>
</reference>
<organism evidence="1 2">
    <name type="scientific">Candidatus Pseudothioglobus singularis PS1</name>
    <dbReference type="NCBI Taxonomy" id="1125411"/>
    <lineage>
        <taxon>Bacteria</taxon>
        <taxon>Pseudomonadati</taxon>
        <taxon>Pseudomonadota</taxon>
        <taxon>Gammaproteobacteria</taxon>
        <taxon>Candidatus Pseudothioglobaceae</taxon>
        <taxon>Candidatus Pseudothioglobus</taxon>
    </lineage>
</organism>
<proteinExistence type="predicted"/>
<evidence type="ECO:0000313" key="1">
    <source>
        <dbReference type="EMBL" id="ALE02086.1"/>
    </source>
</evidence>
<accession>A0A0M5KWB1</accession>
<dbReference type="OrthoDB" id="9800168at2"/>
<dbReference type="RefSeq" id="WP_053820304.1">
    <property type="nucleotide sequence ID" value="NZ_CP006911.1"/>
</dbReference>
<protein>
    <submittedName>
        <fullName evidence="1">Uncharacterized protein</fullName>
    </submittedName>
</protein>